<feature type="region of interest" description="Disordered" evidence="1">
    <location>
        <begin position="106"/>
        <end position="129"/>
    </location>
</feature>
<evidence type="ECO:0000313" key="4">
    <source>
        <dbReference type="Proteomes" id="UP001152747"/>
    </source>
</evidence>
<reference evidence="3" key="1">
    <citation type="submission" date="2022-11" db="EMBL/GenBank/DDBJ databases">
        <authorList>
            <person name="Kikuchi T."/>
        </authorList>
    </citation>
    <scope>NUCLEOTIDE SEQUENCE</scope>
    <source>
        <strain evidence="3">PS1010</strain>
    </source>
</reference>
<protein>
    <recommendedName>
        <fullName evidence="2">Integrase catalytic domain-containing protein</fullName>
    </recommendedName>
</protein>
<dbReference type="InterPro" id="IPR050951">
    <property type="entry name" value="Retrovirus_Pol_polyprotein"/>
</dbReference>
<organism evidence="3 4">
    <name type="scientific">Caenorhabditis angaria</name>
    <dbReference type="NCBI Taxonomy" id="860376"/>
    <lineage>
        <taxon>Eukaryota</taxon>
        <taxon>Metazoa</taxon>
        <taxon>Ecdysozoa</taxon>
        <taxon>Nematoda</taxon>
        <taxon>Chromadorea</taxon>
        <taxon>Rhabditida</taxon>
        <taxon>Rhabditina</taxon>
        <taxon>Rhabditomorpha</taxon>
        <taxon>Rhabditoidea</taxon>
        <taxon>Rhabditidae</taxon>
        <taxon>Peloderinae</taxon>
        <taxon>Caenorhabditis</taxon>
    </lineage>
</organism>
<dbReference type="PANTHER" id="PTHR37984">
    <property type="entry name" value="PROTEIN CBG26694"/>
    <property type="match status" value="1"/>
</dbReference>
<proteinExistence type="predicted"/>
<evidence type="ECO:0000259" key="2">
    <source>
        <dbReference type="PROSITE" id="PS50994"/>
    </source>
</evidence>
<feature type="compositionally biased region" description="Basic and acidic residues" evidence="1">
    <location>
        <begin position="106"/>
        <end position="125"/>
    </location>
</feature>
<dbReference type="AlphaFoldDB" id="A0A9P1N5F8"/>
<keyword evidence="4" id="KW-1185">Reference proteome</keyword>
<sequence>MTKSKTRSIDSRMRGRSGSLQRSSSTTTMKIVDGNTLVKHMPENTILRELRRCVEQLKKKNMNLRQQLERRTSNSSISSMERESGRISYNGSTGLISGSIQEVEQLKKNREHTKSSSQKQKDTPKTKCTKNSWKEKLKAVCGSTIKAKENQERTLLERYEEYRECIGSFGDRHSEERIVDSCWTVARGTQSEDQVVSCLLDVFDGGSAKRCGGGEVAMDIGVKSVDVPMGLPCEIKIWNLDMAKQRREEQEHRNSTMATSNMKMDERVHSIYNRYTKMGEISRGIYNDAMVRSNDWFIVRMLKHRVLFVIRTSVWSKLVVLSKLWSWWKTTEVNRSYFLKYWEKVAIFRTVVSFVDKIHQVILLSGLIVVLVRKCSFYDCIGKRRNGDDLKHCGREECMSTGPKNMSYDLEWKDNIEITVCWMDASNWYEYNSYNETIHYSFENDGGVVYVRATLELAYLSRTSKDDVENISREEDSHKQYIVDGKDDIWLYQTNLDCCKQVECVSDLIQELKWEDNIMVKVCWIGAKSKEPGVPEHLVADNETQLVSDQIKYTCEEFGIKHTYTSADNSQRNGEAEIFVNNLKQGVNKLNGDGNTADTMRNQLISCSILDTSLDGVTPAADKYIGYCWSKISSLIPKGEEEGVNADKYKIQADESATIRHYEIIVEWFVEIYKNNKWFWRTRIRMLKIRIRWIRSCNRNITVKIRIFKWILQSNILSIGFGIIDRGSIWLMAIVYHCLMHETSVTRDLDEETTNISSIVYGEGVVYRNDYDIHVNVQRHLGYLFVPSIMPVYKRRPTRVIWRVEESQEVLRN</sequence>
<dbReference type="GO" id="GO:0003676">
    <property type="term" value="F:nucleic acid binding"/>
    <property type="evidence" value="ECO:0007669"/>
    <property type="project" value="InterPro"/>
</dbReference>
<accession>A0A9P1N5F8</accession>
<feature type="domain" description="Integrase catalytic" evidence="2">
    <location>
        <begin position="533"/>
        <end position="645"/>
    </location>
</feature>
<dbReference type="InterPro" id="IPR036397">
    <property type="entry name" value="RNaseH_sf"/>
</dbReference>
<dbReference type="Proteomes" id="UP001152747">
    <property type="component" value="Unassembled WGS sequence"/>
</dbReference>
<dbReference type="PROSITE" id="PS50994">
    <property type="entry name" value="INTEGRASE"/>
    <property type="match status" value="1"/>
</dbReference>
<name>A0A9P1N5F8_9PELO</name>
<dbReference type="GO" id="GO:0015074">
    <property type="term" value="P:DNA integration"/>
    <property type="evidence" value="ECO:0007669"/>
    <property type="project" value="InterPro"/>
</dbReference>
<dbReference type="PANTHER" id="PTHR37984:SF5">
    <property type="entry name" value="PROTEIN NYNRIN-LIKE"/>
    <property type="match status" value="1"/>
</dbReference>
<comment type="caution">
    <text evidence="3">The sequence shown here is derived from an EMBL/GenBank/DDBJ whole genome shotgun (WGS) entry which is preliminary data.</text>
</comment>
<feature type="region of interest" description="Disordered" evidence="1">
    <location>
        <begin position="64"/>
        <end position="94"/>
    </location>
</feature>
<dbReference type="InterPro" id="IPR012337">
    <property type="entry name" value="RNaseH-like_sf"/>
</dbReference>
<evidence type="ECO:0000313" key="3">
    <source>
        <dbReference type="EMBL" id="CAI5448512.1"/>
    </source>
</evidence>
<feature type="compositionally biased region" description="Low complexity" evidence="1">
    <location>
        <begin position="16"/>
        <end position="25"/>
    </location>
</feature>
<dbReference type="Gene3D" id="3.30.420.10">
    <property type="entry name" value="Ribonuclease H-like superfamily/Ribonuclease H"/>
    <property type="match status" value="1"/>
</dbReference>
<dbReference type="SUPFAM" id="SSF53098">
    <property type="entry name" value="Ribonuclease H-like"/>
    <property type="match status" value="1"/>
</dbReference>
<dbReference type="EMBL" id="CANHGI010000004">
    <property type="protein sequence ID" value="CAI5448512.1"/>
    <property type="molecule type" value="Genomic_DNA"/>
</dbReference>
<gene>
    <name evidence="3" type="ORF">CAMP_LOCUS11149</name>
</gene>
<evidence type="ECO:0000256" key="1">
    <source>
        <dbReference type="SAM" id="MobiDB-lite"/>
    </source>
</evidence>
<dbReference type="InterPro" id="IPR001584">
    <property type="entry name" value="Integrase_cat-core"/>
</dbReference>
<feature type="region of interest" description="Disordered" evidence="1">
    <location>
        <begin position="1"/>
        <end position="27"/>
    </location>
</feature>